<name>K3WL10_GLOUD</name>
<dbReference type="Gene3D" id="3.30.2160.10">
    <property type="entry name" value="Hect, E3 ligase catalytic domain"/>
    <property type="match status" value="1"/>
</dbReference>
<dbReference type="GO" id="GO:0016567">
    <property type="term" value="P:protein ubiquitination"/>
    <property type="evidence" value="ECO:0007669"/>
    <property type="project" value="TreeGrafter"/>
</dbReference>
<dbReference type="VEuPathDB" id="FungiDB:PYU1_G005641"/>
<reference evidence="9" key="2">
    <citation type="submission" date="2010-04" db="EMBL/GenBank/DDBJ databases">
        <authorList>
            <person name="Buell R."/>
            <person name="Hamilton J."/>
            <person name="Hostetler J."/>
        </authorList>
    </citation>
    <scope>NUCLEOTIDE SEQUENCE [LARGE SCALE GENOMIC DNA]</scope>
    <source>
        <strain evidence="9">DAOM:BR144</strain>
    </source>
</reference>
<reference evidence="8" key="3">
    <citation type="submission" date="2015-02" db="UniProtKB">
        <authorList>
            <consortium name="EnsemblProtists"/>
        </authorList>
    </citation>
    <scope>IDENTIFICATION</scope>
    <source>
        <strain evidence="8">DAOM BR144</strain>
    </source>
</reference>
<dbReference type="InterPro" id="IPR000569">
    <property type="entry name" value="HECT_dom"/>
</dbReference>
<feature type="domain" description="HECT" evidence="7">
    <location>
        <begin position="81"/>
        <end position="421"/>
    </location>
</feature>
<dbReference type="GO" id="GO:0061630">
    <property type="term" value="F:ubiquitin protein ligase activity"/>
    <property type="evidence" value="ECO:0007669"/>
    <property type="project" value="UniProtKB-EC"/>
</dbReference>
<dbReference type="EnsemblProtists" id="PYU1_T005652">
    <property type="protein sequence ID" value="PYU1_T005652"/>
    <property type="gene ID" value="PYU1_G005641"/>
</dbReference>
<dbReference type="SUPFAM" id="SSF56204">
    <property type="entry name" value="Hect, E3 ligase catalytic domain"/>
    <property type="match status" value="1"/>
</dbReference>
<dbReference type="InterPro" id="IPR035983">
    <property type="entry name" value="Hect_E3_ubiquitin_ligase"/>
</dbReference>
<reference evidence="9" key="1">
    <citation type="journal article" date="2010" name="Genome Biol.">
        <title>Genome sequence of the necrotrophic plant pathogen Pythium ultimum reveals original pathogenicity mechanisms and effector repertoire.</title>
        <authorList>
            <person name="Levesque C.A."/>
            <person name="Brouwer H."/>
            <person name="Cano L."/>
            <person name="Hamilton J.P."/>
            <person name="Holt C."/>
            <person name="Huitema E."/>
            <person name="Raffaele S."/>
            <person name="Robideau G.P."/>
            <person name="Thines M."/>
            <person name="Win J."/>
            <person name="Zerillo M.M."/>
            <person name="Beakes G.W."/>
            <person name="Boore J.L."/>
            <person name="Busam D."/>
            <person name="Dumas B."/>
            <person name="Ferriera S."/>
            <person name="Fuerstenberg S.I."/>
            <person name="Gachon C.M."/>
            <person name="Gaulin E."/>
            <person name="Govers F."/>
            <person name="Grenville-Briggs L."/>
            <person name="Horner N."/>
            <person name="Hostetler J."/>
            <person name="Jiang R.H."/>
            <person name="Johnson J."/>
            <person name="Krajaejun T."/>
            <person name="Lin H."/>
            <person name="Meijer H.J."/>
            <person name="Moore B."/>
            <person name="Morris P."/>
            <person name="Phuntmart V."/>
            <person name="Puiu D."/>
            <person name="Shetty J."/>
            <person name="Stajich J.E."/>
            <person name="Tripathy S."/>
            <person name="Wawra S."/>
            <person name="van West P."/>
            <person name="Whitty B.R."/>
            <person name="Coutinho P.M."/>
            <person name="Henrissat B."/>
            <person name="Martin F."/>
            <person name="Thomas P.D."/>
            <person name="Tyler B.M."/>
            <person name="De Vries R.P."/>
            <person name="Kamoun S."/>
            <person name="Yandell M."/>
            <person name="Tisserat N."/>
            <person name="Buell C.R."/>
        </authorList>
    </citation>
    <scope>NUCLEOTIDE SEQUENCE</scope>
    <source>
        <strain evidence="9">DAOM:BR144</strain>
    </source>
</reference>
<feature type="active site" description="Glycyl thioester intermediate" evidence="6">
    <location>
        <position position="388"/>
    </location>
</feature>
<evidence type="ECO:0000256" key="3">
    <source>
        <dbReference type="ARBA" id="ARBA00012485"/>
    </source>
</evidence>
<dbReference type="EC" id="2.3.2.26" evidence="3"/>
<dbReference type="AlphaFoldDB" id="K3WL10"/>
<dbReference type="FunFam" id="3.90.1750.10:FF:000031">
    <property type="entry name" value="E3 ubiquitin-protein ligase TOM1"/>
    <property type="match status" value="1"/>
</dbReference>
<dbReference type="FunFam" id="3.30.2410.10:FF:000009">
    <property type="entry name" value="Probable E3 ubiquitin-protein ligase HECTD2"/>
    <property type="match status" value="1"/>
</dbReference>
<evidence type="ECO:0000313" key="8">
    <source>
        <dbReference type="EnsemblProtists" id="PYU1_T005652"/>
    </source>
</evidence>
<dbReference type="InterPro" id="IPR050409">
    <property type="entry name" value="E3_ubiq-protein_ligase"/>
</dbReference>
<dbReference type="EMBL" id="GL376573">
    <property type="status" value="NOT_ANNOTATED_CDS"/>
    <property type="molecule type" value="Genomic_DNA"/>
</dbReference>
<keyword evidence="4" id="KW-0808">Transferase</keyword>
<dbReference type="eggNOG" id="KOG0939">
    <property type="taxonomic scope" value="Eukaryota"/>
</dbReference>
<keyword evidence="9" id="KW-1185">Reference proteome</keyword>
<comment type="pathway">
    <text evidence="2">Protein modification; protein ubiquitination.</text>
</comment>
<dbReference type="Proteomes" id="UP000019132">
    <property type="component" value="Unassembled WGS sequence"/>
</dbReference>
<dbReference type="InParanoid" id="K3WL10"/>
<dbReference type="Gene3D" id="3.30.2410.10">
    <property type="entry name" value="Hect, E3 ligase catalytic domain"/>
    <property type="match status" value="1"/>
</dbReference>
<evidence type="ECO:0000256" key="5">
    <source>
        <dbReference type="ARBA" id="ARBA00022786"/>
    </source>
</evidence>
<dbReference type="GO" id="GO:0006511">
    <property type="term" value="P:ubiquitin-dependent protein catabolic process"/>
    <property type="evidence" value="ECO:0007669"/>
    <property type="project" value="TreeGrafter"/>
</dbReference>
<dbReference type="Gene3D" id="3.90.1750.10">
    <property type="entry name" value="Hect, E3 ligase catalytic domains"/>
    <property type="match status" value="1"/>
</dbReference>
<dbReference type="OMA" id="LDYLMCG"/>
<dbReference type="CDD" id="cd00078">
    <property type="entry name" value="HECTc"/>
    <property type="match status" value="1"/>
</dbReference>
<dbReference type="PANTHER" id="PTHR11254:SF440">
    <property type="entry name" value="E3 UBIQUITIN-PROTEIN LIGASE NEDD-4"/>
    <property type="match status" value="1"/>
</dbReference>
<keyword evidence="5 6" id="KW-0833">Ubl conjugation pathway</keyword>
<accession>K3WL10</accession>
<dbReference type="PANTHER" id="PTHR11254">
    <property type="entry name" value="HECT DOMAIN UBIQUITIN-PROTEIN LIGASE"/>
    <property type="match status" value="1"/>
</dbReference>
<comment type="catalytic activity">
    <reaction evidence="1">
        <text>S-ubiquitinyl-[E2 ubiquitin-conjugating enzyme]-L-cysteine + [acceptor protein]-L-lysine = [E2 ubiquitin-conjugating enzyme]-L-cysteine + N(6)-ubiquitinyl-[acceptor protein]-L-lysine.</text>
        <dbReference type="EC" id="2.3.2.26"/>
    </reaction>
</comment>
<dbReference type="STRING" id="431595.K3WL10"/>
<dbReference type="FunFam" id="3.30.2160.10:FF:000001">
    <property type="entry name" value="E3 ubiquitin-protein ligase NEDD4-like"/>
    <property type="match status" value="1"/>
</dbReference>
<proteinExistence type="predicted"/>
<evidence type="ECO:0000256" key="2">
    <source>
        <dbReference type="ARBA" id="ARBA00004906"/>
    </source>
</evidence>
<protein>
    <recommendedName>
        <fullName evidence="3">HECT-type E3 ubiquitin transferase</fullName>
        <ecNumber evidence="3">2.3.2.26</ecNumber>
    </recommendedName>
</protein>
<dbReference type="HOGENOM" id="CLU_002173_9_1_1"/>
<organism evidence="8 9">
    <name type="scientific">Globisporangium ultimum (strain ATCC 200006 / CBS 805.95 / DAOM BR144)</name>
    <name type="common">Pythium ultimum</name>
    <dbReference type="NCBI Taxonomy" id="431595"/>
    <lineage>
        <taxon>Eukaryota</taxon>
        <taxon>Sar</taxon>
        <taxon>Stramenopiles</taxon>
        <taxon>Oomycota</taxon>
        <taxon>Peronosporomycetes</taxon>
        <taxon>Pythiales</taxon>
        <taxon>Pythiaceae</taxon>
        <taxon>Globisporangium</taxon>
    </lineage>
</organism>
<evidence type="ECO:0000256" key="4">
    <source>
        <dbReference type="ARBA" id="ARBA00022679"/>
    </source>
</evidence>
<sequence length="421" mass="47681">MDVLVAGEADASEFATGESLDALERRKEVVAQASQDFPTKFANFVVTTASLLVPAEVEFLKVSVHRAFVLEESMEHLCCIDDKFIRSVMRINFIEESGIDAGGLHREWFMLLNDLLMEPSTGLFVCTNPSEQVYTLNPNSKRDNGDDHLMYYFATGRLVGRALLEGVVMNFHLTIPLLKIILGIPVTMSDLEYLDPETYRSMQWIADHDGVEALCLDFSVVHVTSSSGDVEIVDLIPNGRNIAVTDANKRQYLERKFHYIMFESIAPQLHMFLKGMYDVIPLSLLMLFDAEELDYLLCGSQEIDVKDWRCNSVHSSYLAQTPVLNAFWEIVGEMPNEYRRRLLQFTTGCSRVPLVGFKGLTSYDGKVCLFTLKMLPVSGPQYIRSHACFNRVDLPIGVSKRELQDMLFAILDTERYGFTTN</sequence>
<evidence type="ECO:0000256" key="1">
    <source>
        <dbReference type="ARBA" id="ARBA00000885"/>
    </source>
</evidence>
<dbReference type="GO" id="GO:0005737">
    <property type="term" value="C:cytoplasm"/>
    <property type="evidence" value="ECO:0007669"/>
    <property type="project" value="TreeGrafter"/>
</dbReference>
<evidence type="ECO:0000259" key="7">
    <source>
        <dbReference type="PROSITE" id="PS50237"/>
    </source>
</evidence>
<dbReference type="Pfam" id="PF00632">
    <property type="entry name" value="HECT"/>
    <property type="match status" value="1"/>
</dbReference>
<dbReference type="PROSITE" id="PS50237">
    <property type="entry name" value="HECT"/>
    <property type="match status" value="1"/>
</dbReference>
<dbReference type="SMART" id="SM00119">
    <property type="entry name" value="HECTc"/>
    <property type="match status" value="1"/>
</dbReference>
<evidence type="ECO:0000256" key="6">
    <source>
        <dbReference type="PROSITE-ProRule" id="PRU00104"/>
    </source>
</evidence>
<evidence type="ECO:0000313" key="9">
    <source>
        <dbReference type="Proteomes" id="UP000019132"/>
    </source>
</evidence>